<dbReference type="SUPFAM" id="SSF46689">
    <property type="entry name" value="Homeodomain-like"/>
    <property type="match status" value="1"/>
</dbReference>
<dbReference type="PROSITE" id="PS50994">
    <property type="entry name" value="INTEGRASE"/>
    <property type="match status" value="1"/>
</dbReference>
<dbReference type="InterPro" id="IPR012337">
    <property type="entry name" value="RNaseH-like_sf"/>
</dbReference>
<dbReference type="PANTHER" id="PTHR46889:SF4">
    <property type="entry name" value="TRANSPOSASE INSO FOR INSERTION SEQUENCE ELEMENT IS911B-RELATED"/>
    <property type="match status" value="1"/>
</dbReference>
<gene>
    <name evidence="2" type="ORF">ACFPFM_39450</name>
</gene>
<dbReference type="InterPro" id="IPR001584">
    <property type="entry name" value="Integrase_cat-core"/>
</dbReference>
<evidence type="ECO:0000313" key="3">
    <source>
        <dbReference type="Proteomes" id="UP001595833"/>
    </source>
</evidence>
<feature type="domain" description="Integrase catalytic" evidence="1">
    <location>
        <begin position="151"/>
        <end position="331"/>
    </location>
</feature>
<protein>
    <submittedName>
        <fullName evidence="2">Integrase core domain-containing protein</fullName>
    </submittedName>
</protein>
<dbReference type="EMBL" id="JBHSJB010000049">
    <property type="protein sequence ID" value="MFC5059825.1"/>
    <property type="molecule type" value="Genomic_DNA"/>
</dbReference>
<sequence>MALRLLYLIFVRLGDWLVLLSRSSAAKDVELLVLRHEVAVLRRTNPRPRLDWTDRAVLAALVRRLPRRLHDHRLVTPGTVLRWHRRLVAKKWTHPNRTGRPSVDDAMVALIEQMARENAAWGYRRIQGELLKLGHRVAASTVRRVLKRLRIPPAPRRDTDMSWRRFLRAQAASLLACDFFHVDCAFTLKRVYVFFVMEVATRYVHILGATTNPDGPWTTQQARNLLMDLGDRADDFRLLIRDRAGQFTTSFDAVLSGEAIKVVKIPPRCPRANCYAERFIGTVRREVTDRLLIINEHHLRAVLNRYAAHYNHRRPHRALQLLPPRPNQPIPEPGHISLRRRPVLGGLINEYEPTAA</sequence>
<name>A0ABV9YAT3_9PSEU</name>
<dbReference type="Pfam" id="PF13683">
    <property type="entry name" value="rve_3"/>
    <property type="match status" value="1"/>
</dbReference>
<evidence type="ECO:0000259" key="1">
    <source>
        <dbReference type="PROSITE" id="PS50994"/>
    </source>
</evidence>
<dbReference type="Proteomes" id="UP001595833">
    <property type="component" value="Unassembled WGS sequence"/>
</dbReference>
<dbReference type="RefSeq" id="WP_344038260.1">
    <property type="nucleotide sequence ID" value="NZ_BAAAKE010000010.1"/>
</dbReference>
<evidence type="ECO:0000313" key="2">
    <source>
        <dbReference type="EMBL" id="MFC5059825.1"/>
    </source>
</evidence>
<keyword evidence="3" id="KW-1185">Reference proteome</keyword>
<accession>A0ABV9YAT3</accession>
<dbReference type="InterPro" id="IPR036397">
    <property type="entry name" value="RNaseH_sf"/>
</dbReference>
<reference evidence="3" key="1">
    <citation type="journal article" date="2019" name="Int. J. Syst. Evol. Microbiol.">
        <title>The Global Catalogue of Microorganisms (GCM) 10K type strain sequencing project: providing services to taxonomists for standard genome sequencing and annotation.</title>
        <authorList>
            <consortium name="The Broad Institute Genomics Platform"/>
            <consortium name="The Broad Institute Genome Sequencing Center for Infectious Disease"/>
            <person name="Wu L."/>
            <person name="Ma J."/>
        </authorList>
    </citation>
    <scope>NUCLEOTIDE SEQUENCE [LARGE SCALE GENOMIC DNA]</scope>
    <source>
        <strain evidence="3">KCTC 12848</strain>
    </source>
</reference>
<dbReference type="Pfam" id="PF13565">
    <property type="entry name" value="HTH_32"/>
    <property type="match status" value="1"/>
</dbReference>
<proteinExistence type="predicted"/>
<comment type="caution">
    <text evidence="2">The sequence shown here is derived from an EMBL/GenBank/DDBJ whole genome shotgun (WGS) entry which is preliminary data.</text>
</comment>
<dbReference type="InterPro" id="IPR009057">
    <property type="entry name" value="Homeodomain-like_sf"/>
</dbReference>
<dbReference type="PANTHER" id="PTHR46889">
    <property type="entry name" value="TRANSPOSASE INSF FOR INSERTION SEQUENCE IS3B-RELATED"/>
    <property type="match status" value="1"/>
</dbReference>
<dbReference type="Gene3D" id="3.30.420.10">
    <property type="entry name" value="Ribonuclease H-like superfamily/Ribonuclease H"/>
    <property type="match status" value="1"/>
</dbReference>
<organism evidence="2 3">
    <name type="scientific">Saccharothrix xinjiangensis</name>
    <dbReference type="NCBI Taxonomy" id="204798"/>
    <lineage>
        <taxon>Bacteria</taxon>
        <taxon>Bacillati</taxon>
        <taxon>Actinomycetota</taxon>
        <taxon>Actinomycetes</taxon>
        <taxon>Pseudonocardiales</taxon>
        <taxon>Pseudonocardiaceae</taxon>
        <taxon>Saccharothrix</taxon>
    </lineage>
</organism>
<dbReference type="InterPro" id="IPR050900">
    <property type="entry name" value="Transposase_IS3/IS150/IS904"/>
</dbReference>
<dbReference type="SUPFAM" id="SSF53098">
    <property type="entry name" value="Ribonuclease H-like"/>
    <property type="match status" value="1"/>
</dbReference>